<sequence>MGAEEDPDLNELPSNYMYYKLDTASKDYIKNGNIFWENTIGKHRMNKLIIFPALAKGLYYVSTMNKSDITFYDERWNYIYFWSGLKMLENSESSDSSESFSFKDLMDLLKMVRSVNDQGSRYMDDMLNINKDKFKDLKDVYDYLENYESINLKIDSSGNSPCTARYKEYVTKAHELYKREKVRCEHNNSDRECKILNSFLTKRGNPFITQPKCTGTKSVKPHSDRKDPHDRVDSEGSELHHEAHRLGSEILLSPLGDAGQTREMSLPGGVVPPSSGSTNAISTVFPLLGIASLAFFFLKFTPIGSRLYNSIFSKQIIRTNVEESQELLENSYEFSNTNIEENSHHIGYHSM</sequence>
<reference evidence="3" key="1">
    <citation type="submission" date="2016-05" db="EMBL/GenBank/DDBJ databases">
        <authorList>
            <person name="Naeem Raeece"/>
        </authorList>
    </citation>
    <scope>NUCLEOTIDE SEQUENCE [LARGE SCALE GENOMIC DNA]</scope>
</reference>
<name>A0A1A8WTS2_PLAOA</name>
<feature type="compositionally biased region" description="Basic and acidic residues" evidence="1">
    <location>
        <begin position="221"/>
        <end position="240"/>
    </location>
</feature>
<feature type="region of interest" description="Disordered" evidence="1">
    <location>
        <begin position="210"/>
        <end position="240"/>
    </location>
</feature>
<proteinExistence type="predicted"/>
<evidence type="ECO:0000313" key="3">
    <source>
        <dbReference type="Proteomes" id="UP000078560"/>
    </source>
</evidence>
<evidence type="ECO:0000313" key="2">
    <source>
        <dbReference type="EMBL" id="SBS94733.1"/>
    </source>
</evidence>
<dbReference type="AlphaFoldDB" id="A0A1A8WTS2"/>
<dbReference type="Pfam" id="PF05795">
    <property type="entry name" value="Plasmodium_Vir"/>
    <property type="match status" value="1"/>
</dbReference>
<accession>A0A1A8WTS2</accession>
<protein>
    <submittedName>
        <fullName evidence="2">PIR Superfamily Protein</fullName>
    </submittedName>
</protein>
<dbReference type="InterPro" id="IPR008780">
    <property type="entry name" value="Plasmodium_Vir"/>
</dbReference>
<organism evidence="2 3">
    <name type="scientific">Plasmodium ovale curtisi</name>
    <dbReference type="NCBI Taxonomy" id="864141"/>
    <lineage>
        <taxon>Eukaryota</taxon>
        <taxon>Sar</taxon>
        <taxon>Alveolata</taxon>
        <taxon>Apicomplexa</taxon>
        <taxon>Aconoidasida</taxon>
        <taxon>Haemosporida</taxon>
        <taxon>Plasmodiidae</taxon>
        <taxon>Plasmodium</taxon>
        <taxon>Plasmodium (Plasmodium)</taxon>
    </lineage>
</organism>
<gene>
    <name evidence="2" type="ORF">POVCU2_0090200</name>
</gene>
<dbReference type="Proteomes" id="UP000078560">
    <property type="component" value="Unassembled WGS sequence"/>
</dbReference>
<evidence type="ECO:0000256" key="1">
    <source>
        <dbReference type="SAM" id="MobiDB-lite"/>
    </source>
</evidence>
<dbReference type="EMBL" id="FLQU01001868">
    <property type="protein sequence ID" value="SBS94733.1"/>
    <property type="molecule type" value="Genomic_DNA"/>
</dbReference>